<dbReference type="Pfam" id="PF07331">
    <property type="entry name" value="TctB"/>
    <property type="match status" value="1"/>
</dbReference>
<accession>A0ABX7BFU1</accession>
<sequence length="143" mass="14980">MSDRIAGLLLAALAAWAFVTAGSFEAGFSDPVGPAAFPRLVAVPLGILSLFLILRPDPDPRWAVGRPLLRQALAVAVLGGYALLLETLGFPVATLLGATFLARLLGARWLPALATGAALSLVLFVLFDQVLDLPLPLWPQTVG</sequence>
<evidence type="ECO:0000256" key="1">
    <source>
        <dbReference type="SAM" id="Phobius"/>
    </source>
</evidence>
<name>A0ABX7BFU1_9PROT</name>
<protein>
    <submittedName>
        <fullName evidence="3">Tripartite tricarboxylate transporter TctB family protein</fullName>
    </submittedName>
</protein>
<feature type="domain" description="DUF1468" evidence="2">
    <location>
        <begin position="5"/>
        <end position="136"/>
    </location>
</feature>
<keyword evidence="1" id="KW-0472">Membrane</keyword>
<dbReference type="Proteomes" id="UP000595197">
    <property type="component" value="Plasmid pTT6-1"/>
</dbReference>
<keyword evidence="1" id="KW-0812">Transmembrane</keyword>
<keyword evidence="1" id="KW-1133">Transmembrane helix</keyword>
<proteinExistence type="predicted"/>
<feature type="transmembrane region" description="Helical" evidence="1">
    <location>
        <begin position="37"/>
        <end position="54"/>
    </location>
</feature>
<evidence type="ECO:0000259" key="2">
    <source>
        <dbReference type="Pfam" id="PF07331"/>
    </source>
</evidence>
<evidence type="ECO:0000313" key="4">
    <source>
        <dbReference type="Proteomes" id="UP000595197"/>
    </source>
</evidence>
<keyword evidence="4" id="KW-1185">Reference proteome</keyword>
<geneLocation type="plasmid" evidence="3 4">
    <name>pTT6-1</name>
</geneLocation>
<dbReference type="InterPro" id="IPR009936">
    <property type="entry name" value="DUF1468"/>
</dbReference>
<organism evidence="3 4">
    <name type="scientific">Skermanella cutis</name>
    <dbReference type="NCBI Taxonomy" id="2775420"/>
    <lineage>
        <taxon>Bacteria</taxon>
        <taxon>Pseudomonadati</taxon>
        <taxon>Pseudomonadota</taxon>
        <taxon>Alphaproteobacteria</taxon>
        <taxon>Rhodospirillales</taxon>
        <taxon>Azospirillaceae</taxon>
        <taxon>Skermanella</taxon>
    </lineage>
</organism>
<feature type="transmembrane region" description="Helical" evidence="1">
    <location>
        <begin position="108"/>
        <end position="127"/>
    </location>
</feature>
<dbReference type="EMBL" id="CP067421">
    <property type="protein sequence ID" value="QQP93267.1"/>
    <property type="molecule type" value="Genomic_DNA"/>
</dbReference>
<feature type="transmembrane region" description="Helical" evidence="1">
    <location>
        <begin position="75"/>
        <end position="102"/>
    </location>
</feature>
<reference evidence="3" key="1">
    <citation type="submission" date="2021-02" db="EMBL/GenBank/DDBJ databases">
        <title>Skermanella TT6 skin isolate.</title>
        <authorList>
            <person name="Lee K."/>
            <person name="Ganzorig M."/>
        </authorList>
    </citation>
    <scope>NUCLEOTIDE SEQUENCE</scope>
    <source>
        <strain evidence="3">TT6</strain>
    </source>
</reference>
<evidence type="ECO:0000313" key="3">
    <source>
        <dbReference type="EMBL" id="QQP93267.1"/>
    </source>
</evidence>
<gene>
    <name evidence="3" type="ORF">IGS68_29570</name>
</gene>
<dbReference type="RefSeq" id="WP_201082729.1">
    <property type="nucleotide sequence ID" value="NZ_CP067421.1"/>
</dbReference>
<keyword evidence="3" id="KW-0614">Plasmid</keyword>